<dbReference type="InterPro" id="IPR015797">
    <property type="entry name" value="NUDIX_hydrolase-like_dom_sf"/>
</dbReference>
<evidence type="ECO:0000256" key="7">
    <source>
        <dbReference type="ARBA" id="ARBA00022842"/>
    </source>
</evidence>
<dbReference type="GO" id="GO:0046872">
    <property type="term" value="F:metal ion binding"/>
    <property type="evidence" value="ECO:0007669"/>
    <property type="project" value="UniProtKB-KW"/>
</dbReference>
<name>A0A8J3AHV8_9BIFI</name>
<comment type="similarity">
    <text evidence="3">Belongs to the Nudix hydrolase family. NudC subfamily.</text>
</comment>
<evidence type="ECO:0000256" key="1">
    <source>
        <dbReference type="ARBA" id="ARBA00001946"/>
    </source>
</evidence>
<evidence type="ECO:0000256" key="3">
    <source>
        <dbReference type="ARBA" id="ARBA00009595"/>
    </source>
</evidence>
<dbReference type="Gene3D" id="3.90.79.20">
    <property type="match status" value="1"/>
</dbReference>
<keyword evidence="8" id="KW-0520">NAD</keyword>
<evidence type="ECO:0000259" key="10">
    <source>
        <dbReference type="PROSITE" id="PS51462"/>
    </source>
</evidence>
<dbReference type="InterPro" id="IPR020084">
    <property type="entry name" value="NUDIX_hydrolase_CS"/>
</dbReference>
<comment type="caution">
    <text evidence="11">The sequence shown here is derived from an EMBL/GenBank/DDBJ whole genome shotgun (WGS) entry which is preliminary data.</text>
</comment>
<dbReference type="PANTHER" id="PTHR42904">
    <property type="entry name" value="NUDIX HYDROLASE, NUDC SUBFAMILY"/>
    <property type="match status" value="1"/>
</dbReference>
<dbReference type="NCBIfam" id="NF001299">
    <property type="entry name" value="PRK00241.1"/>
    <property type="match status" value="1"/>
</dbReference>
<evidence type="ECO:0000256" key="8">
    <source>
        <dbReference type="ARBA" id="ARBA00023027"/>
    </source>
</evidence>
<protein>
    <recommendedName>
        <fullName evidence="4">NAD(+) diphosphatase</fullName>
        <ecNumber evidence="4">3.6.1.22</ecNumber>
    </recommendedName>
</protein>
<evidence type="ECO:0000256" key="4">
    <source>
        <dbReference type="ARBA" id="ARBA00012381"/>
    </source>
</evidence>
<dbReference type="PANTHER" id="PTHR42904:SF6">
    <property type="entry name" value="NAD-CAPPED RNA HYDROLASE NUDT12"/>
    <property type="match status" value="1"/>
</dbReference>
<dbReference type="InterPro" id="IPR015375">
    <property type="entry name" value="NADH_PPase-like_N"/>
</dbReference>
<evidence type="ECO:0000256" key="6">
    <source>
        <dbReference type="ARBA" id="ARBA00022801"/>
    </source>
</evidence>
<dbReference type="EMBL" id="BMDH01000002">
    <property type="protein sequence ID" value="GGI14155.1"/>
    <property type="molecule type" value="Genomic_DNA"/>
</dbReference>
<dbReference type="InterPro" id="IPR050241">
    <property type="entry name" value="NAD-cap_RNA_hydrolase_NudC"/>
</dbReference>
<dbReference type="GO" id="GO:0019677">
    <property type="term" value="P:NAD+ catabolic process"/>
    <property type="evidence" value="ECO:0007669"/>
    <property type="project" value="TreeGrafter"/>
</dbReference>
<keyword evidence="5" id="KW-0479">Metal-binding</keyword>
<keyword evidence="12" id="KW-1185">Reference proteome</keyword>
<dbReference type="Pfam" id="PF09296">
    <property type="entry name" value="NUDIX-like"/>
    <property type="match status" value="1"/>
</dbReference>
<dbReference type="Pfam" id="PF00293">
    <property type="entry name" value="NUDIX"/>
    <property type="match status" value="1"/>
</dbReference>
<dbReference type="GO" id="GO:0035529">
    <property type="term" value="F:NADH pyrophosphatase activity"/>
    <property type="evidence" value="ECO:0007669"/>
    <property type="project" value="TreeGrafter"/>
</dbReference>
<evidence type="ECO:0000313" key="12">
    <source>
        <dbReference type="Proteomes" id="UP000619536"/>
    </source>
</evidence>
<dbReference type="PROSITE" id="PS51462">
    <property type="entry name" value="NUDIX"/>
    <property type="match status" value="1"/>
</dbReference>
<organism evidence="11 12">
    <name type="scientific">Galliscardovia ingluviei</name>
    <dbReference type="NCBI Taxonomy" id="1769422"/>
    <lineage>
        <taxon>Bacteria</taxon>
        <taxon>Bacillati</taxon>
        <taxon>Actinomycetota</taxon>
        <taxon>Actinomycetes</taxon>
        <taxon>Bifidobacteriales</taxon>
        <taxon>Bifidobacteriaceae</taxon>
        <taxon>Galliscardovia</taxon>
    </lineage>
</organism>
<dbReference type="GO" id="GO:0006742">
    <property type="term" value="P:NADP+ catabolic process"/>
    <property type="evidence" value="ECO:0007669"/>
    <property type="project" value="TreeGrafter"/>
</dbReference>
<feature type="domain" description="Nudix hydrolase" evidence="10">
    <location>
        <begin position="281"/>
        <end position="411"/>
    </location>
</feature>
<comment type="cofactor">
    <cofactor evidence="2">
        <name>Zn(2+)</name>
        <dbReference type="ChEBI" id="CHEBI:29105"/>
    </cofactor>
</comment>
<evidence type="ECO:0000256" key="9">
    <source>
        <dbReference type="ARBA" id="ARBA00023679"/>
    </source>
</evidence>
<keyword evidence="7" id="KW-0460">Magnesium</keyword>
<dbReference type="EC" id="3.6.1.22" evidence="4"/>
<proteinExistence type="inferred from homology"/>
<gene>
    <name evidence="11" type="ORF">GCM10007377_09520</name>
</gene>
<dbReference type="InterPro" id="IPR049734">
    <property type="entry name" value="NudC-like_C"/>
</dbReference>
<dbReference type="AlphaFoldDB" id="A0A8J3AHV8"/>
<dbReference type="SUPFAM" id="SSF55811">
    <property type="entry name" value="Nudix"/>
    <property type="match status" value="1"/>
</dbReference>
<dbReference type="RefSeq" id="WP_188355121.1">
    <property type="nucleotide sequence ID" value="NZ_BMDH01000002.1"/>
</dbReference>
<evidence type="ECO:0000256" key="2">
    <source>
        <dbReference type="ARBA" id="ARBA00001947"/>
    </source>
</evidence>
<dbReference type="PROSITE" id="PS00893">
    <property type="entry name" value="NUDIX_BOX"/>
    <property type="match status" value="1"/>
</dbReference>
<comment type="catalytic activity">
    <reaction evidence="9">
        <text>a 5'-end NAD(+)-phospho-ribonucleoside in mRNA + H2O = a 5'-end phospho-adenosine-phospho-ribonucleoside in mRNA + beta-nicotinamide D-ribonucleotide + 2 H(+)</text>
        <dbReference type="Rhea" id="RHEA:60876"/>
        <dbReference type="Rhea" id="RHEA-COMP:15698"/>
        <dbReference type="Rhea" id="RHEA-COMP:15719"/>
        <dbReference type="ChEBI" id="CHEBI:14649"/>
        <dbReference type="ChEBI" id="CHEBI:15377"/>
        <dbReference type="ChEBI" id="CHEBI:15378"/>
        <dbReference type="ChEBI" id="CHEBI:144029"/>
        <dbReference type="ChEBI" id="CHEBI:144051"/>
    </reaction>
    <physiologicalReaction direction="left-to-right" evidence="9">
        <dbReference type="Rhea" id="RHEA:60877"/>
    </physiologicalReaction>
</comment>
<evidence type="ECO:0000313" key="11">
    <source>
        <dbReference type="EMBL" id="GGI14155.1"/>
    </source>
</evidence>
<comment type="cofactor">
    <cofactor evidence="1">
        <name>Mg(2+)</name>
        <dbReference type="ChEBI" id="CHEBI:18420"/>
    </cofactor>
</comment>
<dbReference type="Proteomes" id="UP000619536">
    <property type="component" value="Unassembled WGS sequence"/>
</dbReference>
<keyword evidence="6" id="KW-0378">Hydrolase</keyword>
<dbReference type="InterPro" id="IPR000086">
    <property type="entry name" value="NUDIX_hydrolase_dom"/>
</dbReference>
<reference evidence="11" key="1">
    <citation type="journal article" date="2014" name="Int. J. Syst. Evol. Microbiol.">
        <title>Complete genome sequence of Corynebacterium casei LMG S-19264T (=DSM 44701T), isolated from a smear-ripened cheese.</title>
        <authorList>
            <consortium name="US DOE Joint Genome Institute (JGI-PGF)"/>
            <person name="Walter F."/>
            <person name="Albersmeier A."/>
            <person name="Kalinowski J."/>
            <person name="Ruckert C."/>
        </authorList>
    </citation>
    <scope>NUCLEOTIDE SEQUENCE</scope>
    <source>
        <strain evidence="11">CCM 8606</strain>
    </source>
</reference>
<sequence length="421" mass="46305">MSNSSNNANTNNLSATSTVHNNVSAKAGTNSSNDTRSSNGALSALNPLALAHVLEFLPLAQHTLDQQVDRRADPHVMEQLEADSHTRVVLVCGEFVAIPLQEMAQVQFQDAKLHLATLPYSYVQDLAHNPHIHPIFLGVDKTDSVDKHVPYIAFDLTEVFAIHRVDAQPGVSLRATLQLKDNVPQSALPAQNSPSQYALLTAIAQKYAWVSLKQFAPRTSARDAGMATTAVSVAAWHALEQYCPRCGSRLSIVHAGWVHQCEHCSSESSDSSDQHQQLLFPRIEPAVITSIIDAQQRILLQHNTAWRQNFYSVSAGFVEAGENLEHAARREALEETGIELGNLQYLGSQPWPFPSSLMVAFAGVARNTNIHVDGKETQFARWFTRDELLHEVIAGNVVLPGKAAIARYMIEQWYGSPLPDC</sequence>
<reference evidence="11" key="2">
    <citation type="submission" date="2020-09" db="EMBL/GenBank/DDBJ databases">
        <authorList>
            <person name="Sun Q."/>
            <person name="Sedlacek I."/>
        </authorList>
    </citation>
    <scope>NUCLEOTIDE SEQUENCE</scope>
    <source>
        <strain evidence="11">CCM 8606</strain>
    </source>
</reference>
<dbReference type="Pfam" id="PF09297">
    <property type="entry name" value="Zn_ribbon_NUD"/>
    <property type="match status" value="1"/>
</dbReference>
<dbReference type="Gene3D" id="3.90.79.10">
    <property type="entry name" value="Nucleoside Triphosphate Pyrophosphohydrolase"/>
    <property type="match status" value="1"/>
</dbReference>
<dbReference type="CDD" id="cd03429">
    <property type="entry name" value="NUDIX_NADH_pyrophosphatase_Nudt13"/>
    <property type="match status" value="1"/>
</dbReference>
<dbReference type="GO" id="GO:0005829">
    <property type="term" value="C:cytosol"/>
    <property type="evidence" value="ECO:0007669"/>
    <property type="project" value="TreeGrafter"/>
</dbReference>
<dbReference type="InterPro" id="IPR015376">
    <property type="entry name" value="Znr_NADH_PPase"/>
</dbReference>
<accession>A0A8J3AHV8</accession>
<evidence type="ECO:0000256" key="5">
    <source>
        <dbReference type="ARBA" id="ARBA00022723"/>
    </source>
</evidence>